<keyword evidence="7 9" id="KW-1133">Transmembrane helix</keyword>
<comment type="function">
    <text evidence="9">Transmembrane (T) component of an energy-coupling factor (ECF) ABC-transporter complex. Unlike classic ABC transporters this ECF transporter provides the energy necessary to transport a number of different substrates.</text>
</comment>
<proteinExistence type="inferred from homology"/>
<organism evidence="10 11">
    <name type="scientific">Fusibacter tunisiensis</name>
    <dbReference type="NCBI Taxonomy" id="1008308"/>
    <lineage>
        <taxon>Bacteria</taxon>
        <taxon>Bacillati</taxon>
        <taxon>Bacillota</taxon>
        <taxon>Clostridia</taxon>
        <taxon>Eubacteriales</taxon>
        <taxon>Eubacteriales Family XII. Incertae Sedis</taxon>
        <taxon>Fusibacter</taxon>
    </lineage>
</organism>
<evidence type="ECO:0000256" key="6">
    <source>
        <dbReference type="ARBA" id="ARBA00022692"/>
    </source>
</evidence>
<evidence type="ECO:0000256" key="1">
    <source>
        <dbReference type="ARBA" id="ARBA00004651"/>
    </source>
</evidence>
<reference evidence="10 11" key="1">
    <citation type="submission" date="2021-01" db="EMBL/GenBank/DDBJ databases">
        <title>Genomic Encyclopedia of Type Strains, Phase IV (KMG-IV): sequencing the most valuable type-strain genomes for metagenomic binning, comparative biology and taxonomic classification.</title>
        <authorList>
            <person name="Goeker M."/>
        </authorList>
    </citation>
    <scope>NUCLEOTIDE SEQUENCE [LARGE SCALE GENOMIC DNA]</scope>
    <source>
        <strain evidence="10 11">DSM 24436</strain>
    </source>
</reference>
<dbReference type="PANTHER" id="PTHR34857">
    <property type="entry name" value="SLL0384 PROTEIN"/>
    <property type="match status" value="1"/>
</dbReference>
<gene>
    <name evidence="9" type="primary">ecfT</name>
    <name evidence="10" type="ORF">JOC49_001369</name>
</gene>
<keyword evidence="4 9" id="KW-0813">Transport</keyword>
<keyword evidence="5 9" id="KW-1003">Cell membrane</keyword>
<dbReference type="InterPro" id="IPR024919">
    <property type="entry name" value="EcfT"/>
</dbReference>
<protein>
    <recommendedName>
        <fullName evidence="3 9">Energy-coupling factor transporter transmembrane protein EcfT</fullName>
        <shortName evidence="9">ECF transporter T component EcfT</shortName>
    </recommendedName>
</protein>
<dbReference type="InterPro" id="IPR003339">
    <property type="entry name" value="ABC/ECF_trnsptr_transmembrane"/>
</dbReference>
<keyword evidence="11" id="KW-1185">Reference proteome</keyword>
<evidence type="ECO:0000256" key="2">
    <source>
        <dbReference type="ARBA" id="ARBA00005660"/>
    </source>
</evidence>
<dbReference type="Proteomes" id="UP000767854">
    <property type="component" value="Unassembled WGS sequence"/>
</dbReference>
<keyword evidence="6 9" id="KW-0812">Transmembrane</keyword>
<dbReference type="InterPro" id="IPR051611">
    <property type="entry name" value="ECF_transporter_component"/>
</dbReference>
<evidence type="ECO:0000256" key="4">
    <source>
        <dbReference type="ARBA" id="ARBA00022448"/>
    </source>
</evidence>
<keyword evidence="8 9" id="KW-0472">Membrane</keyword>
<evidence type="ECO:0000313" key="11">
    <source>
        <dbReference type="Proteomes" id="UP000767854"/>
    </source>
</evidence>
<feature type="transmembrane region" description="Helical" evidence="9">
    <location>
        <begin position="73"/>
        <end position="90"/>
    </location>
</feature>
<comment type="similarity">
    <text evidence="2 9">Belongs to the energy-coupling factor EcfT family.</text>
</comment>
<evidence type="ECO:0000313" key="10">
    <source>
        <dbReference type="EMBL" id="MBM7561828.1"/>
    </source>
</evidence>
<evidence type="ECO:0000256" key="8">
    <source>
        <dbReference type="ARBA" id="ARBA00023136"/>
    </source>
</evidence>
<comment type="subcellular location">
    <subcellularLocation>
        <location evidence="1 9">Cell membrane</location>
        <topology evidence="1 9">Multi-pass membrane protein</topology>
    </subcellularLocation>
</comment>
<evidence type="ECO:0000256" key="9">
    <source>
        <dbReference type="HAMAP-Rule" id="MF_01461"/>
    </source>
</evidence>
<dbReference type="CDD" id="cd16914">
    <property type="entry name" value="EcfT"/>
    <property type="match status" value="1"/>
</dbReference>
<dbReference type="Pfam" id="PF02361">
    <property type="entry name" value="CbiQ"/>
    <property type="match status" value="1"/>
</dbReference>
<evidence type="ECO:0000256" key="5">
    <source>
        <dbReference type="ARBA" id="ARBA00022475"/>
    </source>
</evidence>
<feature type="transmembrane region" description="Helical" evidence="9">
    <location>
        <begin position="30"/>
        <end position="53"/>
    </location>
</feature>
<feature type="transmembrane region" description="Helical" evidence="9">
    <location>
        <begin position="240"/>
        <end position="260"/>
    </location>
</feature>
<comment type="subunit">
    <text evidence="9">Forms a stable energy-coupling factor (ECF) transporter complex composed of 2 membrane-embedded substrate-binding proteins (S component), 2 ATP-binding proteins (A component) and 2 transmembrane proteins (T component).</text>
</comment>
<accession>A0ABS2MR08</accession>
<evidence type="ECO:0000256" key="3">
    <source>
        <dbReference type="ARBA" id="ARBA00014042"/>
    </source>
</evidence>
<feature type="transmembrane region" description="Helical" evidence="9">
    <location>
        <begin position="151"/>
        <end position="173"/>
    </location>
</feature>
<dbReference type="PANTHER" id="PTHR34857:SF2">
    <property type="entry name" value="SLL0384 PROTEIN"/>
    <property type="match status" value="1"/>
</dbReference>
<sequence length="264" mass="29532">MLRDITIGQYYASDSVIHRMDPRFKIVASMLYLVSLFLVDQIIAYLAVVLFIGSVIKLSRVPVGYVLKGLKPIFLLIVFAFVINIFLTPGQGSPVFEVGFIKIYAEGIERAFFMAIRLILLIIGTSMLTLTTSPIELTDGIEYLLNPFKKIGLPAHELAMMMTIALRFIPTLLEETDKIMKAQMARGADFESGNIMNRAKALIPLLVPLFISAFRRADELAMAMEARCYKGGEGRTRMKVLKYSVLDLWGVGIVTLYMAICVVM</sequence>
<evidence type="ECO:0000256" key="7">
    <source>
        <dbReference type="ARBA" id="ARBA00022989"/>
    </source>
</evidence>
<name>A0ABS2MR08_9FIRM</name>
<dbReference type="RefSeq" id="WP_204663710.1">
    <property type="nucleotide sequence ID" value="NZ_JAFBDT010000008.1"/>
</dbReference>
<comment type="caution">
    <text evidence="10">The sequence shown here is derived from an EMBL/GenBank/DDBJ whole genome shotgun (WGS) entry which is preliminary data.</text>
</comment>
<dbReference type="EMBL" id="JAFBDT010000008">
    <property type="protein sequence ID" value="MBM7561828.1"/>
    <property type="molecule type" value="Genomic_DNA"/>
</dbReference>
<dbReference type="HAMAP" id="MF_01461">
    <property type="entry name" value="EcfT"/>
    <property type="match status" value="1"/>
</dbReference>
<feature type="transmembrane region" description="Helical" evidence="9">
    <location>
        <begin position="111"/>
        <end position="131"/>
    </location>
</feature>